<dbReference type="Pfam" id="PF25917">
    <property type="entry name" value="BSH_RND"/>
    <property type="match status" value="1"/>
</dbReference>
<evidence type="ECO:0000259" key="7">
    <source>
        <dbReference type="Pfam" id="PF25917"/>
    </source>
</evidence>
<proteinExistence type="predicted"/>
<dbReference type="EMBL" id="JAKLJA010000002">
    <property type="protein sequence ID" value="MCG5072735.1"/>
    <property type="molecule type" value="Genomic_DNA"/>
</dbReference>
<comment type="caution">
    <text evidence="9">The sequence shown here is derived from an EMBL/GenBank/DDBJ whole genome shotgun (WGS) entry which is preliminary data.</text>
</comment>
<evidence type="ECO:0000256" key="6">
    <source>
        <dbReference type="SAM" id="Phobius"/>
    </source>
</evidence>
<dbReference type="Gene3D" id="2.40.30.170">
    <property type="match status" value="1"/>
</dbReference>
<feature type="domain" description="Multidrug resistance protein MdtA-like barrel-sandwich hybrid" evidence="7">
    <location>
        <begin position="124"/>
        <end position="388"/>
    </location>
</feature>
<dbReference type="Proteomes" id="UP001139308">
    <property type="component" value="Unassembled WGS sequence"/>
</dbReference>
<dbReference type="RefSeq" id="WP_238462468.1">
    <property type="nucleotide sequence ID" value="NZ_JAKLJA010000002.1"/>
</dbReference>
<evidence type="ECO:0000259" key="8">
    <source>
        <dbReference type="Pfam" id="PF26002"/>
    </source>
</evidence>
<keyword evidence="10" id="KW-1185">Reference proteome</keyword>
<dbReference type="InterPro" id="IPR058625">
    <property type="entry name" value="MdtA-like_BSH"/>
</dbReference>
<evidence type="ECO:0000256" key="1">
    <source>
        <dbReference type="ARBA" id="ARBA00004167"/>
    </source>
</evidence>
<organism evidence="9 10">
    <name type="scientific">Paraburkholderia tagetis</name>
    <dbReference type="NCBI Taxonomy" id="2913261"/>
    <lineage>
        <taxon>Bacteria</taxon>
        <taxon>Pseudomonadati</taxon>
        <taxon>Pseudomonadota</taxon>
        <taxon>Betaproteobacteria</taxon>
        <taxon>Burkholderiales</taxon>
        <taxon>Burkholderiaceae</taxon>
        <taxon>Paraburkholderia</taxon>
    </lineage>
</organism>
<gene>
    <name evidence="9" type="ORF">L5014_05045</name>
</gene>
<dbReference type="GO" id="GO:0016020">
    <property type="term" value="C:membrane"/>
    <property type="evidence" value="ECO:0007669"/>
    <property type="project" value="UniProtKB-SubCell"/>
</dbReference>
<dbReference type="SUPFAM" id="SSF51230">
    <property type="entry name" value="Single hybrid motif"/>
    <property type="match status" value="1"/>
</dbReference>
<dbReference type="InterPro" id="IPR050739">
    <property type="entry name" value="MFP"/>
</dbReference>
<dbReference type="PRINTS" id="PR01490">
    <property type="entry name" value="RTXTOXIND"/>
</dbReference>
<feature type="coiled-coil region" evidence="5">
    <location>
        <begin position="185"/>
        <end position="245"/>
    </location>
</feature>
<sequence length="506" mass="55487">MKLPRLIERLRAARQTLQSRAAQTMHAAQTVHAAHGVHAAQTVHAVHAVHAAPESPRPLGEALDDHSEEGVAILTARPWRLIEATIIALVALVICGLAWSFVGRADVIVSAQGTLSPESEVRRIYAPVDGELVDIYIAEGQPVEKDDVIGRINARGAIQAATNALDARLKLDDAEHEWKAFPEKKALMERKAEALKAQIDVEEHAHETRVAEGTSKLQQAENAQLDEARGNIDNARHVRDLAKDEQDKYERLFALPGGGGISQSQVAEKRSAFLQADNNYRIAQSRLAALQAQTSHEFAQAKAQLQGSAETLTNLRIEYDATEREIANTEDKLRLQVQTARLAADAAARIRFENIDKDNFLLVLAPVSGVITDVTTTQPGDKIQANTPLGGIAPANARPVVKVAIAEQDRAFLHEGLPVKLKFNAFPYQRYGVVDGTLEYISPTTKPQAQTHEPVYEGRVRLARDDFSIGGTTYPLRYGMTATAEIVVRERRLIDFALDPFRQVAG</sequence>
<dbReference type="Gene3D" id="1.10.287.470">
    <property type="entry name" value="Helix hairpin bin"/>
    <property type="match status" value="1"/>
</dbReference>
<keyword evidence="2 6" id="KW-0812">Transmembrane</keyword>
<dbReference type="InterPro" id="IPR011053">
    <property type="entry name" value="Single_hybrid_motif"/>
</dbReference>
<evidence type="ECO:0000313" key="9">
    <source>
        <dbReference type="EMBL" id="MCG5072735.1"/>
    </source>
</evidence>
<protein>
    <submittedName>
        <fullName evidence="9">HlyD family efflux transporter periplasmic adaptor subunit</fullName>
    </submittedName>
</protein>
<keyword evidence="4 6" id="KW-0472">Membrane</keyword>
<dbReference type="Pfam" id="PF26002">
    <property type="entry name" value="Beta-barrel_AprE"/>
    <property type="match status" value="1"/>
</dbReference>
<evidence type="ECO:0000256" key="5">
    <source>
        <dbReference type="SAM" id="Coils"/>
    </source>
</evidence>
<evidence type="ECO:0000256" key="3">
    <source>
        <dbReference type="ARBA" id="ARBA00022989"/>
    </source>
</evidence>
<evidence type="ECO:0000256" key="4">
    <source>
        <dbReference type="ARBA" id="ARBA00023136"/>
    </source>
</evidence>
<feature type="coiled-coil region" evidence="5">
    <location>
        <begin position="305"/>
        <end position="339"/>
    </location>
</feature>
<dbReference type="PANTHER" id="PTHR30386:SF26">
    <property type="entry name" value="TRANSPORT PROTEIN COMB"/>
    <property type="match status" value="1"/>
</dbReference>
<evidence type="ECO:0000256" key="2">
    <source>
        <dbReference type="ARBA" id="ARBA00022692"/>
    </source>
</evidence>
<evidence type="ECO:0000313" key="10">
    <source>
        <dbReference type="Proteomes" id="UP001139308"/>
    </source>
</evidence>
<comment type="subcellular location">
    <subcellularLocation>
        <location evidence="1">Membrane</location>
        <topology evidence="1">Single-pass membrane protein</topology>
    </subcellularLocation>
</comment>
<feature type="domain" description="AprE-like beta-barrel" evidence="8">
    <location>
        <begin position="400"/>
        <end position="488"/>
    </location>
</feature>
<accession>A0A9X1RKE0</accession>
<dbReference type="AlphaFoldDB" id="A0A9X1RKE0"/>
<reference evidence="9" key="1">
    <citation type="submission" date="2022-01" db="EMBL/GenBank/DDBJ databases">
        <title>Genome sequence and assembly of Parabukholderia sp. RG36.</title>
        <authorList>
            <person name="Chhetri G."/>
        </authorList>
    </citation>
    <scope>NUCLEOTIDE SEQUENCE</scope>
    <source>
        <strain evidence="9">RG36</strain>
    </source>
</reference>
<name>A0A9X1RKE0_9BURK</name>
<keyword evidence="5" id="KW-0175">Coiled coil</keyword>
<dbReference type="InterPro" id="IPR058982">
    <property type="entry name" value="Beta-barrel_AprE"/>
</dbReference>
<keyword evidence="3 6" id="KW-1133">Transmembrane helix</keyword>
<dbReference type="PANTHER" id="PTHR30386">
    <property type="entry name" value="MEMBRANE FUSION SUBUNIT OF EMRAB-TOLC MULTIDRUG EFFLUX PUMP"/>
    <property type="match status" value="1"/>
</dbReference>
<feature type="transmembrane region" description="Helical" evidence="6">
    <location>
        <begin position="81"/>
        <end position="102"/>
    </location>
</feature>
<dbReference type="Gene3D" id="2.40.50.100">
    <property type="match status" value="1"/>
</dbReference>